<dbReference type="Proteomes" id="UP000075683">
    <property type="component" value="Unassembled WGS sequence"/>
</dbReference>
<accession>A0A150M716</accession>
<comment type="caution">
    <text evidence="2">The sequence shown here is derived from an EMBL/GenBank/DDBJ whole genome shotgun (WGS) entry which is preliminary data.</text>
</comment>
<feature type="domain" description="RNHCP" evidence="1">
    <location>
        <begin position="3"/>
        <end position="73"/>
    </location>
</feature>
<dbReference type="InterPro" id="IPR024439">
    <property type="entry name" value="RNHCP"/>
</dbReference>
<evidence type="ECO:0000313" key="2">
    <source>
        <dbReference type="EMBL" id="KYD19899.1"/>
    </source>
</evidence>
<gene>
    <name evidence="2" type="ORF">B4135_0798</name>
</gene>
<protein>
    <recommendedName>
        <fullName evidence="1">RNHCP domain-containing protein</fullName>
    </recommendedName>
</protein>
<dbReference type="AlphaFoldDB" id="A0A150M716"/>
<sequence>MKPLTNGSYRNHCPNCLYSKHVDILPGDRKNACRGLMKPVGIDYHSKKGYQLIHQCLKCGTVKRNKIAEDTEQPDRILRFLTDWHP</sequence>
<evidence type="ECO:0000313" key="3">
    <source>
        <dbReference type="Proteomes" id="UP000075683"/>
    </source>
</evidence>
<reference evidence="2 3" key="1">
    <citation type="submission" date="2016-01" db="EMBL/GenBank/DDBJ databases">
        <title>Draft Genome Sequences of Seven Thermophilic Sporeformers Isolated from Foods.</title>
        <authorList>
            <person name="Berendsen E.M."/>
            <person name="Wells-Bennik M.H."/>
            <person name="Krawcyk A.O."/>
            <person name="De Jong A."/>
            <person name="Holsappel S."/>
            <person name="Eijlander R.T."/>
            <person name="Kuipers O.P."/>
        </authorList>
    </citation>
    <scope>NUCLEOTIDE SEQUENCE [LARGE SCALE GENOMIC DNA]</scope>
    <source>
        <strain evidence="2 3">B4135</strain>
    </source>
</reference>
<proteinExistence type="predicted"/>
<dbReference type="EMBL" id="LQYT01000037">
    <property type="protein sequence ID" value="KYD19899.1"/>
    <property type="molecule type" value="Genomic_DNA"/>
</dbReference>
<organism evidence="2 3">
    <name type="scientific">Caldibacillus debilis</name>
    <dbReference type="NCBI Taxonomy" id="301148"/>
    <lineage>
        <taxon>Bacteria</taxon>
        <taxon>Bacillati</taxon>
        <taxon>Bacillota</taxon>
        <taxon>Bacilli</taxon>
        <taxon>Bacillales</taxon>
        <taxon>Bacillaceae</taxon>
        <taxon>Caldibacillus</taxon>
    </lineage>
</organism>
<evidence type="ECO:0000259" key="1">
    <source>
        <dbReference type="Pfam" id="PF12647"/>
    </source>
</evidence>
<name>A0A150M716_9BACI</name>
<dbReference type="Pfam" id="PF12647">
    <property type="entry name" value="RNHCP"/>
    <property type="match status" value="1"/>
</dbReference>
<dbReference type="STRING" id="301148.B4135_0798"/>